<organism evidence="2 3">
    <name type="scientific">Hymenobacter cellulosivorans</name>
    <dbReference type="NCBI Taxonomy" id="2932249"/>
    <lineage>
        <taxon>Bacteria</taxon>
        <taxon>Pseudomonadati</taxon>
        <taxon>Bacteroidota</taxon>
        <taxon>Cytophagia</taxon>
        <taxon>Cytophagales</taxon>
        <taxon>Hymenobacteraceae</taxon>
        <taxon>Hymenobacter</taxon>
    </lineage>
</organism>
<dbReference type="Proteomes" id="UP000831785">
    <property type="component" value="Chromosome"/>
</dbReference>
<dbReference type="Pfam" id="PF12867">
    <property type="entry name" value="DinB_2"/>
    <property type="match status" value="1"/>
</dbReference>
<dbReference type="EMBL" id="CP095049">
    <property type="protein sequence ID" value="UOQ51014.1"/>
    <property type="molecule type" value="Genomic_DNA"/>
</dbReference>
<evidence type="ECO:0000259" key="1">
    <source>
        <dbReference type="Pfam" id="PF12867"/>
    </source>
</evidence>
<name>A0ABY4F516_9BACT</name>
<evidence type="ECO:0000313" key="3">
    <source>
        <dbReference type="Proteomes" id="UP000831785"/>
    </source>
</evidence>
<dbReference type="SUPFAM" id="SSF109854">
    <property type="entry name" value="DinB/YfiT-like putative metalloenzymes"/>
    <property type="match status" value="1"/>
</dbReference>
<protein>
    <submittedName>
        <fullName evidence="2">DinB family protein</fullName>
    </submittedName>
</protein>
<evidence type="ECO:0000313" key="2">
    <source>
        <dbReference type="EMBL" id="UOQ51014.1"/>
    </source>
</evidence>
<feature type="domain" description="DinB-like" evidence="1">
    <location>
        <begin position="5"/>
        <end position="141"/>
    </location>
</feature>
<dbReference type="InterPro" id="IPR024775">
    <property type="entry name" value="DinB-like"/>
</dbReference>
<dbReference type="Gene3D" id="1.20.120.450">
    <property type="entry name" value="dinb family like domain"/>
    <property type="match status" value="1"/>
</dbReference>
<gene>
    <name evidence="2" type="ORF">MUN80_14735</name>
</gene>
<proteinExistence type="predicted"/>
<reference evidence="2 3" key="1">
    <citation type="submission" date="2022-04" db="EMBL/GenBank/DDBJ databases">
        <title>Hymenobacter sp. isolated from the air.</title>
        <authorList>
            <person name="Won M."/>
            <person name="Lee C.-M."/>
            <person name="Woen H.-Y."/>
            <person name="Kwon S.-W."/>
        </authorList>
    </citation>
    <scope>NUCLEOTIDE SEQUENCE [LARGE SCALE GENOMIC DNA]</scope>
    <source>
        <strain evidence="3">5116 S-27</strain>
    </source>
</reference>
<accession>A0ABY4F516</accession>
<dbReference type="RefSeq" id="WP_244714123.1">
    <property type="nucleotide sequence ID" value="NZ_CP095049.1"/>
</dbReference>
<dbReference type="InterPro" id="IPR034660">
    <property type="entry name" value="DinB/YfiT-like"/>
</dbReference>
<keyword evidence="3" id="KW-1185">Reference proteome</keyword>
<sequence length="147" mass="16912">MSPIEQRIAEVSTFWRSLSEDELQRRPSPNKWSKKEILGHLIDSAQTNIRRVVVAQHQPGAHIVYEQNAWVQAADYQTYPSNELLQLWVLLNRHFARLATQVPTAQLSSLINWGRDKPELVSLGLVIEDYLTHLDHHLGQLYHTGSV</sequence>